<feature type="compositionally biased region" description="Low complexity" evidence="16">
    <location>
        <begin position="1770"/>
        <end position="1814"/>
    </location>
</feature>
<organism evidence="18 19">
    <name type="scientific">Sphaeramia orbicularis</name>
    <name type="common">orbiculate cardinalfish</name>
    <dbReference type="NCBI Taxonomy" id="375764"/>
    <lineage>
        <taxon>Eukaryota</taxon>
        <taxon>Metazoa</taxon>
        <taxon>Chordata</taxon>
        <taxon>Craniata</taxon>
        <taxon>Vertebrata</taxon>
        <taxon>Euteleostomi</taxon>
        <taxon>Actinopterygii</taxon>
        <taxon>Neopterygii</taxon>
        <taxon>Teleostei</taxon>
        <taxon>Neoteleostei</taxon>
        <taxon>Acanthomorphata</taxon>
        <taxon>Gobiaria</taxon>
        <taxon>Kurtiformes</taxon>
        <taxon>Apogonoidei</taxon>
        <taxon>Apogonidae</taxon>
        <taxon>Apogoninae</taxon>
        <taxon>Sphaeramia</taxon>
    </lineage>
</organism>
<dbReference type="GO" id="GO:0005882">
    <property type="term" value="C:intermediate filament"/>
    <property type="evidence" value="ECO:0007669"/>
    <property type="project" value="TreeGrafter"/>
</dbReference>
<dbReference type="FunFam" id="1.20.58.60:FF:000010">
    <property type="entry name" value="plectin isoform X2"/>
    <property type="match status" value="1"/>
</dbReference>
<evidence type="ECO:0000256" key="4">
    <source>
        <dbReference type="ARBA" id="ARBA00009109"/>
    </source>
</evidence>
<evidence type="ECO:0000256" key="13">
    <source>
        <dbReference type="ARBA" id="ARBA00056058"/>
    </source>
</evidence>
<dbReference type="FunFam" id="3.90.1290.10:FF:000002">
    <property type="entry name" value="Plectin a"/>
    <property type="match status" value="1"/>
</dbReference>
<evidence type="ECO:0000256" key="12">
    <source>
        <dbReference type="ARBA" id="ARBA00023136"/>
    </source>
</evidence>
<keyword evidence="9" id="KW-0677">Repeat</keyword>
<dbReference type="FunFam" id="3.90.1290.10:FF:000001">
    <property type="entry name" value="Plectin a"/>
    <property type="match status" value="2"/>
</dbReference>
<dbReference type="SMART" id="SM00250">
    <property type="entry name" value="PLEC"/>
    <property type="match status" value="17"/>
</dbReference>
<evidence type="ECO:0000313" key="19">
    <source>
        <dbReference type="Proteomes" id="UP000472271"/>
    </source>
</evidence>
<dbReference type="GO" id="GO:0042060">
    <property type="term" value="P:wound healing"/>
    <property type="evidence" value="ECO:0007669"/>
    <property type="project" value="TreeGrafter"/>
</dbReference>
<dbReference type="Ensembl" id="ENSSORT00005059283.1">
    <property type="protein sequence ID" value="ENSSORP00005057962.1"/>
    <property type="gene ID" value="ENSSORG00005025574.1"/>
</dbReference>
<evidence type="ECO:0000256" key="10">
    <source>
        <dbReference type="ARBA" id="ARBA00022949"/>
    </source>
</evidence>
<dbReference type="GO" id="GO:0098609">
    <property type="term" value="P:cell-cell adhesion"/>
    <property type="evidence" value="ECO:0007669"/>
    <property type="project" value="TreeGrafter"/>
</dbReference>
<sequence>MTVKYDFGIFQRMIETAPWGDDSAALDKQISNHSKTHSSLVRNQEKMSHGRLSQLRELQNIIDEISQAIMWVNEKEEEELVFDWGDKKIDQYIPKKQENYSRLMRDLEEKEKDLNKLKVKSDGLLASSHPASDKIEAYMDTLQTQWSWLLQITKCIHIHLKENAAYSQFFKEANETYAKLQKQHETIRHKFTCDKNTPLENLVELLKNLEKEKERIVENKRQVQSLVNKSKTIVRLKPRNPEEKSSSPVIVQALCDFKQDQIGILKGNEGILKDNSQRSKWLVTGPGGLDMLIPSVCLLIPPPNPLSIGLANKNEQYYDAIMGIWNQLYINIKSLISWQYCLKDINYINSLTLSMLSKMRPEEYRSIIKRMDTHYQEFLRTSQGSELFGEEDKKTIQGHFDKAQSHYDTLIVQLPAHLHVPLGENSLHECSLHIQKSSVQKCRSNMTLVLAQVLKVLKSLEFYVKNNCICCNDSCVSNRLSALKALLQSLIQVEDIIKVHEARLTEKETTSLDPIEVENYRSTLKHMKGELELKRDLLTAMESDLAKAVQYNGQISESFHKCDVDLSKYSDLVNQMGDRWRRIQTQIDNRMWDLEKQEKQLKDYQQNSTSLDQWIDNARKRQDNLQLVKLNDIQTLMDHLNQQKALHTEIKGKKEKVEDVQKNADICAASIKDYELQLASYSAGLETLLNIPIKRTMLQSPASVVRQEAGGLQSRYIELLTRSSDYYKFLGEMLKNMEELKTSMMVHESQSQYSEVLLERDSLHAKLKLLEQDKNRLLRVEEELSRIKISLETEQRNKQRLQDEKNSILKELTYMKNQSELREGQIRQCESDRDKADRERLSLKNEIEKLMMELKSVEERYKNRLFSSEKEVSELALRRDALEREIKRLQQRPDTLAKQTQTDEKITTVDPSKLVFDGVRRKVTAHQLCDCGIISKSTLDQLLKGKKTVDDVAVDIQLNLKGTGIIAGMTTGPQGKMPFTEAKNKNLLSPESALLLLEAQAATGYILDPTFNEKMPVDTACSRGIVDTEDRDTLVTAEAASTGFKDPYTGKVLSVGQACKQGRIDKDTALRLLQAQDSVGGILDPVLSVFLPKDLALDRNLIDEDLYRALNKKPACYLDPATGEKISYNDLRKTCVVEPVSGLLLLRGPDKPMTVKGLRGEVSVDELIKSELLDETDLQKLNQGKLSSKDIEDKLRSYLYGSSCIAGIYDEANDRIMPLYQAMKEGLLMRGTTLELLEAQAASGFIVDPVNNVFLTVEDAFKRGLIGKEFKNKLLSAEKAVTGYIDPSTGKTISLFQAIEKDLIEKGHGIRLLEAQIASGGIIDPKESHRIDVAVAYKRGYFDEEMNEILSYEGDDTKGFFDPNTKENLTYLQLKDRCMTDQKTGLILLPLRDKRKPQKSQTSRTNVLRKRRVVIVDPDTGLEMSVREAYHRELIDYDTFLELSEQECEWEEITIKGSDGSSRLVIVDRKTGMQYDIQDCVERGVIDQPSLDQYRAGTLTLTQFADLIASRTSSTEMNIAASTVDDMVTCSSPTQLAPSSPTVRKRFNSISITVSPPEMFDDQSPVAAIFDTETLEKITIPEGLRRGIVDTITAQRLLEAQACTGGIINPATGERLSLQDAVHQGIIDESMASKLKPAQKAYVGFEDIKTKRRMSAAEAVKETWLPYEAGQRFLEFQYLTGGLIEPGTGRRITIEEAIHNGWLDGQGAQKLQDTRNHQKNLTCPKTKLKISYKEAMDSCMVEESNGMKMLQASSISTKGISSPYNVSNPGSRSGSRAGSRAGSRSGSRRGSVDYSTYSYTFSSSSTTYSSNSVS</sequence>
<evidence type="ECO:0000256" key="15">
    <source>
        <dbReference type="SAM" id="Coils"/>
    </source>
</evidence>
<evidence type="ECO:0000256" key="16">
    <source>
        <dbReference type="SAM" id="MobiDB-lite"/>
    </source>
</evidence>
<dbReference type="GO" id="GO:0031101">
    <property type="term" value="P:fin regeneration"/>
    <property type="evidence" value="ECO:0007669"/>
    <property type="project" value="UniProtKB-ARBA"/>
</dbReference>
<dbReference type="Pfam" id="PF17902">
    <property type="entry name" value="SH3_10"/>
    <property type="match status" value="1"/>
</dbReference>
<dbReference type="GO" id="GO:0045104">
    <property type="term" value="P:intermediate filament cytoskeleton organization"/>
    <property type="evidence" value="ECO:0007669"/>
    <property type="project" value="InterPro"/>
</dbReference>
<proteinExistence type="inferred from homology"/>
<accession>A0A673CYL2</accession>
<keyword evidence="19" id="KW-1185">Reference proteome</keyword>
<comment type="similarity">
    <text evidence="4">Belongs to the plakin or cytolinker family.</text>
</comment>
<evidence type="ECO:0000259" key="17">
    <source>
        <dbReference type="PROSITE" id="PS50002"/>
    </source>
</evidence>
<feature type="coiled-coil region" evidence="15">
    <location>
        <begin position="760"/>
        <end position="899"/>
    </location>
</feature>
<dbReference type="Gene3D" id="1.20.58.1060">
    <property type="match status" value="1"/>
</dbReference>
<keyword evidence="8" id="KW-0597">Phosphoprotein</keyword>
<dbReference type="Gene3D" id="3.90.1290.10">
    <property type="entry name" value="Plakin repeat"/>
    <property type="match status" value="3"/>
</dbReference>
<dbReference type="GO" id="GO:0002934">
    <property type="term" value="P:desmosome organization"/>
    <property type="evidence" value="ECO:0007669"/>
    <property type="project" value="UniProtKB-ARBA"/>
</dbReference>
<dbReference type="Gene3D" id="1.20.58.60">
    <property type="match status" value="3"/>
</dbReference>
<dbReference type="InterPro" id="IPR043197">
    <property type="entry name" value="Plakin"/>
</dbReference>
<dbReference type="PANTHER" id="PTHR23169:SF26">
    <property type="entry name" value="DESMOPLAKIN"/>
    <property type="match status" value="1"/>
</dbReference>
<comment type="subcellular location">
    <subcellularLocation>
        <location evidence="3">Cell junction</location>
        <location evidence="3">Desmosome</location>
    </subcellularLocation>
    <subcellularLocation>
        <location evidence="1">Cell membrane</location>
    </subcellularLocation>
    <subcellularLocation>
        <location evidence="2">Cytoplasm</location>
    </subcellularLocation>
</comment>
<evidence type="ECO:0000256" key="6">
    <source>
        <dbReference type="ARBA" id="ARBA00022475"/>
    </source>
</evidence>
<dbReference type="InterPro" id="IPR041615">
    <property type="entry name" value="Desmoplakin_SH3"/>
</dbReference>
<dbReference type="GO" id="GO:0005198">
    <property type="term" value="F:structural molecule activity"/>
    <property type="evidence" value="ECO:0007669"/>
    <property type="project" value="TreeGrafter"/>
</dbReference>
<dbReference type="GO" id="GO:0005737">
    <property type="term" value="C:cytoplasm"/>
    <property type="evidence" value="ECO:0007669"/>
    <property type="project" value="UniProtKB-SubCell"/>
</dbReference>
<dbReference type="GO" id="GO:0030057">
    <property type="term" value="C:desmosome"/>
    <property type="evidence" value="ECO:0007669"/>
    <property type="project" value="UniProtKB-SubCell"/>
</dbReference>
<feature type="domain" description="SH3" evidence="17">
    <location>
        <begin position="246"/>
        <end position="303"/>
    </location>
</feature>
<dbReference type="Gene3D" id="3.30.160.780">
    <property type="match status" value="1"/>
</dbReference>
<feature type="coiled-coil region" evidence="15">
    <location>
        <begin position="170"/>
        <end position="229"/>
    </location>
</feature>
<evidence type="ECO:0000313" key="18">
    <source>
        <dbReference type="Ensembl" id="ENSSORP00005057962.1"/>
    </source>
</evidence>
<evidence type="ECO:0000256" key="8">
    <source>
        <dbReference type="ARBA" id="ARBA00022553"/>
    </source>
</evidence>
<dbReference type="InterPro" id="IPR041573">
    <property type="entry name" value="Desmoplakin_Spectrin-like"/>
</dbReference>
<keyword evidence="5 14" id="KW-0728">SH3 domain</keyword>
<dbReference type="CDD" id="cd00176">
    <property type="entry name" value="SPEC"/>
    <property type="match status" value="1"/>
</dbReference>
<evidence type="ECO:0000256" key="7">
    <source>
        <dbReference type="ARBA" id="ARBA00022490"/>
    </source>
</evidence>
<dbReference type="InterPro" id="IPR001452">
    <property type="entry name" value="SH3_domain"/>
</dbReference>
<reference evidence="18" key="1">
    <citation type="submission" date="2019-06" db="EMBL/GenBank/DDBJ databases">
        <authorList>
            <consortium name="Wellcome Sanger Institute Data Sharing"/>
        </authorList>
    </citation>
    <scope>NUCLEOTIDE SEQUENCE [LARGE SCALE GENOMIC DNA]</scope>
</reference>
<dbReference type="InterPro" id="IPR018159">
    <property type="entry name" value="Spectrin/alpha-actinin"/>
</dbReference>
<feature type="coiled-coil region" evidence="15">
    <location>
        <begin position="93"/>
        <end position="127"/>
    </location>
</feature>
<evidence type="ECO:0000256" key="3">
    <source>
        <dbReference type="ARBA" id="ARBA00004568"/>
    </source>
</evidence>
<dbReference type="PROSITE" id="PS50002">
    <property type="entry name" value="SH3"/>
    <property type="match status" value="1"/>
</dbReference>
<evidence type="ECO:0000256" key="1">
    <source>
        <dbReference type="ARBA" id="ARBA00004236"/>
    </source>
</evidence>
<dbReference type="Pfam" id="PF21019">
    <property type="entry name" value="Spectrin_3"/>
    <property type="match status" value="1"/>
</dbReference>
<reference evidence="18" key="2">
    <citation type="submission" date="2025-08" db="UniProtKB">
        <authorList>
            <consortium name="Ensembl"/>
        </authorList>
    </citation>
    <scope>IDENTIFICATION</scope>
</reference>
<evidence type="ECO:0000256" key="11">
    <source>
        <dbReference type="ARBA" id="ARBA00023054"/>
    </source>
</evidence>
<dbReference type="Proteomes" id="UP000472271">
    <property type="component" value="Chromosome 17"/>
</dbReference>
<dbReference type="InterPro" id="IPR035915">
    <property type="entry name" value="Plakin_repeat_sf"/>
</dbReference>
<dbReference type="InterPro" id="IPR001101">
    <property type="entry name" value="Plectin_repeat"/>
</dbReference>
<feature type="compositionally biased region" description="Polar residues" evidence="16">
    <location>
        <begin position="1758"/>
        <end position="1769"/>
    </location>
</feature>
<feature type="region of interest" description="Disordered" evidence="16">
    <location>
        <begin position="1758"/>
        <end position="1814"/>
    </location>
</feature>
<name>A0A673CYL2_9TELE</name>
<dbReference type="PANTHER" id="PTHR23169">
    <property type="entry name" value="ENVOPLAKIN"/>
    <property type="match status" value="1"/>
</dbReference>
<dbReference type="GO" id="GO:0060047">
    <property type="term" value="P:heart contraction"/>
    <property type="evidence" value="ECO:0007669"/>
    <property type="project" value="UniProtKB-ARBA"/>
</dbReference>
<comment type="function">
    <text evidence="13">Involved in the organization of desmosome cell-cell junctions. Of particular importance in cell adhesion in the skin and during cardiac development. May also play a role in the regulation of Wnt, TGF-beta and Hippo signaling pathways.</text>
</comment>
<protein>
    <submittedName>
        <fullName evidence="18">Desmoplakin a</fullName>
    </submittedName>
</protein>
<keyword evidence="7" id="KW-0963">Cytoplasm</keyword>
<dbReference type="Gene3D" id="2.30.30.40">
    <property type="entry name" value="SH3 Domains"/>
    <property type="match status" value="1"/>
</dbReference>
<dbReference type="SUPFAM" id="SSF75399">
    <property type="entry name" value="Plakin repeat"/>
    <property type="match status" value="4"/>
</dbReference>
<dbReference type="SUPFAM" id="SSF46966">
    <property type="entry name" value="Spectrin repeat"/>
    <property type="match status" value="2"/>
</dbReference>
<keyword evidence="10" id="KW-0965">Cell junction</keyword>
<dbReference type="GO" id="GO:0005886">
    <property type="term" value="C:plasma membrane"/>
    <property type="evidence" value="ECO:0007669"/>
    <property type="project" value="UniProtKB-SubCell"/>
</dbReference>
<keyword evidence="6" id="KW-1003">Cell membrane</keyword>
<dbReference type="GO" id="GO:0014704">
    <property type="term" value="C:intercalated disc"/>
    <property type="evidence" value="ECO:0007669"/>
    <property type="project" value="TreeGrafter"/>
</dbReference>
<keyword evidence="11 15" id="KW-0175">Coiled coil</keyword>
<dbReference type="FunFam" id="3.30.160.780:FF:000001">
    <property type="entry name" value="Plectin a"/>
    <property type="match status" value="1"/>
</dbReference>
<evidence type="ECO:0000256" key="9">
    <source>
        <dbReference type="ARBA" id="ARBA00022737"/>
    </source>
</evidence>
<evidence type="ECO:0000256" key="2">
    <source>
        <dbReference type="ARBA" id="ARBA00004496"/>
    </source>
</evidence>
<gene>
    <name evidence="18" type="primary">dsp</name>
</gene>
<dbReference type="Pfam" id="PF18373">
    <property type="entry name" value="Spectrin_2"/>
    <property type="match status" value="1"/>
</dbReference>
<dbReference type="Pfam" id="PF00681">
    <property type="entry name" value="Plectin"/>
    <property type="match status" value="7"/>
</dbReference>
<dbReference type="SMART" id="SM00150">
    <property type="entry name" value="SPEC"/>
    <property type="match status" value="2"/>
</dbReference>
<evidence type="ECO:0000256" key="5">
    <source>
        <dbReference type="ARBA" id="ARBA00022443"/>
    </source>
</evidence>
<reference evidence="18" key="3">
    <citation type="submission" date="2025-09" db="UniProtKB">
        <authorList>
            <consortium name="Ensembl"/>
        </authorList>
    </citation>
    <scope>IDENTIFICATION</scope>
</reference>
<keyword evidence="12" id="KW-0472">Membrane</keyword>
<dbReference type="GO" id="GO:0061436">
    <property type="term" value="P:establishment of skin barrier"/>
    <property type="evidence" value="ECO:0007669"/>
    <property type="project" value="UniProtKB-ARBA"/>
</dbReference>
<evidence type="ECO:0000256" key="14">
    <source>
        <dbReference type="PROSITE-ProRule" id="PRU00192"/>
    </source>
</evidence>